<evidence type="ECO:0000313" key="8">
    <source>
        <dbReference type="Proteomes" id="UP000318582"/>
    </source>
</evidence>
<dbReference type="InterPro" id="IPR000994">
    <property type="entry name" value="Pept_M24"/>
</dbReference>
<evidence type="ECO:0000259" key="6">
    <source>
        <dbReference type="SMART" id="SM01011"/>
    </source>
</evidence>
<organism evidence="7 8">
    <name type="scientific">Powellomyces hirtus</name>
    <dbReference type="NCBI Taxonomy" id="109895"/>
    <lineage>
        <taxon>Eukaryota</taxon>
        <taxon>Fungi</taxon>
        <taxon>Fungi incertae sedis</taxon>
        <taxon>Chytridiomycota</taxon>
        <taxon>Chytridiomycota incertae sedis</taxon>
        <taxon>Chytridiomycetes</taxon>
        <taxon>Spizellomycetales</taxon>
        <taxon>Powellomycetaceae</taxon>
        <taxon>Powellomyces</taxon>
    </lineage>
</organism>
<dbReference type="InterPro" id="IPR052433">
    <property type="entry name" value="X-Pro_dipept-like"/>
</dbReference>
<dbReference type="SMART" id="SM01011">
    <property type="entry name" value="AMP_N"/>
    <property type="match status" value="1"/>
</dbReference>
<comment type="similarity">
    <text evidence="2">Belongs to the peptidase M24B family.</text>
</comment>
<dbReference type="Pfam" id="PF00557">
    <property type="entry name" value="Peptidase_M24"/>
    <property type="match status" value="1"/>
</dbReference>
<comment type="caution">
    <text evidence="7">The sequence shown here is derived from an EMBL/GenBank/DDBJ whole genome shotgun (WGS) entry which is preliminary data.</text>
</comment>
<keyword evidence="8" id="KW-1185">Reference proteome</keyword>
<dbReference type="CDD" id="cd01087">
    <property type="entry name" value="Prolidase"/>
    <property type="match status" value="1"/>
</dbReference>
<dbReference type="GO" id="GO:0070006">
    <property type="term" value="F:metalloaminopeptidase activity"/>
    <property type="evidence" value="ECO:0007669"/>
    <property type="project" value="InterPro"/>
</dbReference>
<dbReference type="SUPFAM" id="SSF55920">
    <property type="entry name" value="Creatinase/aminopeptidase"/>
    <property type="match status" value="1"/>
</dbReference>
<dbReference type="GO" id="GO:0006508">
    <property type="term" value="P:proteolysis"/>
    <property type="evidence" value="ECO:0007669"/>
    <property type="project" value="TreeGrafter"/>
</dbReference>
<dbReference type="GO" id="GO:0005739">
    <property type="term" value="C:mitochondrion"/>
    <property type="evidence" value="ECO:0007669"/>
    <property type="project" value="TreeGrafter"/>
</dbReference>
<dbReference type="AlphaFoldDB" id="A0A507DSK0"/>
<dbReference type="Gene3D" id="3.40.350.10">
    <property type="entry name" value="Creatinase/prolidase N-terminal domain"/>
    <property type="match status" value="1"/>
</dbReference>
<reference evidence="7 8" key="1">
    <citation type="journal article" date="2019" name="Sci. Rep.">
        <title>Comparative genomics of chytrid fungi reveal insights into the obligate biotrophic and pathogenic lifestyle of Synchytrium endobioticum.</title>
        <authorList>
            <person name="van de Vossenberg B.T.L.H."/>
            <person name="Warris S."/>
            <person name="Nguyen H.D.T."/>
            <person name="van Gent-Pelzer M.P.E."/>
            <person name="Joly D.L."/>
            <person name="van de Geest H.C."/>
            <person name="Bonants P.J.M."/>
            <person name="Smith D.S."/>
            <person name="Levesque C.A."/>
            <person name="van der Lee T.A.J."/>
        </authorList>
    </citation>
    <scope>NUCLEOTIDE SEQUENCE [LARGE SCALE GENOMIC DNA]</scope>
    <source>
        <strain evidence="7 8">CBS 809.83</strain>
    </source>
</reference>
<dbReference type="PANTHER" id="PTHR43226:SF4">
    <property type="entry name" value="XAA-PRO AMINOPEPTIDASE 3"/>
    <property type="match status" value="1"/>
</dbReference>
<name>A0A507DSK0_9FUNG</name>
<evidence type="ECO:0000256" key="5">
    <source>
        <dbReference type="ARBA" id="ARBA00023211"/>
    </source>
</evidence>
<feature type="domain" description="Aminopeptidase P N-terminal" evidence="6">
    <location>
        <begin position="64"/>
        <end position="198"/>
    </location>
</feature>
<dbReference type="InterPro" id="IPR036005">
    <property type="entry name" value="Creatinase/aminopeptidase-like"/>
</dbReference>
<dbReference type="GO" id="GO:0030145">
    <property type="term" value="F:manganese ion binding"/>
    <property type="evidence" value="ECO:0007669"/>
    <property type="project" value="InterPro"/>
</dbReference>
<dbReference type="InterPro" id="IPR007865">
    <property type="entry name" value="Aminopep_P_N"/>
</dbReference>
<keyword evidence="4" id="KW-0378">Hydrolase</keyword>
<dbReference type="SUPFAM" id="SSF53092">
    <property type="entry name" value="Creatinase/prolidase N-terminal domain"/>
    <property type="match status" value="1"/>
</dbReference>
<keyword evidence="5" id="KW-0464">Manganese</keyword>
<dbReference type="STRING" id="109895.A0A507DSK0"/>
<proteinExistence type="inferred from homology"/>
<dbReference type="EMBL" id="QEAQ01000143">
    <property type="protein sequence ID" value="TPX54729.1"/>
    <property type="molecule type" value="Genomic_DNA"/>
</dbReference>
<accession>A0A507DSK0</accession>
<dbReference type="Gene3D" id="3.90.230.10">
    <property type="entry name" value="Creatinase/methionine aminopeptidase superfamily"/>
    <property type="match status" value="1"/>
</dbReference>
<keyword evidence="3" id="KW-0479">Metal-binding</keyword>
<evidence type="ECO:0000313" key="7">
    <source>
        <dbReference type="EMBL" id="TPX54729.1"/>
    </source>
</evidence>
<dbReference type="Proteomes" id="UP000318582">
    <property type="component" value="Unassembled WGS sequence"/>
</dbReference>
<gene>
    <name evidence="7" type="ORF">PhCBS80983_g05807</name>
</gene>
<protein>
    <recommendedName>
        <fullName evidence="6">Aminopeptidase P N-terminal domain-containing protein</fullName>
    </recommendedName>
</protein>
<evidence type="ECO:0000256" key="4">
    <source>
        <dbReference type="ARBA" id="ARBA00022801"/>
    </source>
</evidence>
<dbReference type="PANTHER" id="PTHR43226">
    <property type="entry name" value="XAA-PRO AMINOPEPTIDASE 3"/>
    <property type="match status" value="1"/>
</dbReference>
<sequence length="523" mass="57416">MTRLRLLSTLARRLPLAGQCQWHAIPTTFRPSRGYASVSPGRIGQPTPETHPHLLKHGEITPGIARDEFKARRARLVSRIEENGVVIVPGYGLRYATNGIFHQFHQSTDLLYLCGIDEPDCALVLEKTTAGHKMILFVRPRDKSREMWDGPRAGFDGAVHFFGADEAKPIDTLPAYIDALASSSRPIYTDLAVNPPGPSVLDSTHIHVNDTKTHASSAPPIDRSITNVIQRNVFGTTTRNNSTRRVNPLGSLLAEQRLNKSPAEVAIMRQAGRITGRAFVQMMRETKPGVGEHDLWAVAEHSVKRQGASRLAYVPVVAGGENALTIHYVLNDQLLTDGAVVLVDAGGEYGGYASDVTRTWPVNGKFTKEQRELYEIVLRTQRACIAKCTGDEGANISLDDLQREAFDMLRAECSTLFGRAVTNKEMNTLYPHHVGHWLGLDVHDTSSIRRTTTLKSGMVVTIEPALYIPHGDTRYPPGYRGTAIRIEDDVVVGGKETGYAPIVLSVEAPKEVDDVEAVMAGLV</sequence>
<dbReference type="InterPro" id="IPR029149">
    <property type="entry name" value="Creatin/AminoP/Spt16_N"/>
</dbReference>
<comment type="cofactor">
    <cofactor evidence="1">
        <name>Mn(2+)</name>
        <dbReference type="ChEBI" id="CHEBI:29035"/>
    </cofactor>
</comment>
<dbReference type="Pfam" id="PF05195">
    <property type="entry name" value="AMP_N"/>
    <property type="match status" value="1"/>
</dbReference>
<evidence type="ECO:0000256" key="3">
    <source>
        <dbReference type="ARBA" id="ARBA00022723"/>
    </source>
</evidence>
<evidence type="ECO:0000256" key="1">
    <source>
        <dbReference type="ARBA" id="ARBA00001936"/>
    </source>
</evidence>
<evidence type="ECO:0000256" key="2">
    <source>
        <dbReference type="ARBA" id="ARBA00008766"/>
    </source>
</evidence>